<dbReference type="Proteomes" id="UP000827986">
    <property type="component" value="Unassembled WGS sequence"/>
</dbReference>
<protein>
    <submittedName>
        <fullName evidence="2">Uncharacterized protein</fullName>
    </submittedName>
</protein>
<reference evidence="2" key="1">
    <citation type="submission" date="2021-09" db="EMBL/GenBank/DDBJ databases">
        <title>The genome of Mauremys mutica provides insights into the evolution of semi-aquatic lifestyle.</title>
        <authorList>
            <person name="Gong S."/>
            <person name="Gao Y."/>
        </authorList>
    </citation>
    <scope>NUCLEOTIDE SEQUENCE</scope>
    <source>
        <strain evidence="2">MM-2020</strain>
        <tissue evidence="2">Muscle</tissue>
    </source>
</reference>
<name>A0A9D3XN06_9SAUR</name>
<feature type="compositionally biased region" description="Low complexity" evidence="1">
    <location>
        <begin position="64"/>
        <end position="77"/>
    </location>
</feature>
<dbReference type="AlphaFoldDB" id="A0A9D3XN06"/>
<feature type="region of interest" description="Disordered" evidence="1">
    <location>
        <begin position="1"/>
        <end position="32"/>
    </location>
</feature>
<dbReference type="EMBL" id="JAHDVG010000466">
    <property type="protein sequence ID" value="KAH1182928.1"/>
    <property type="molecule type" value="Genomic_DNA"/>
</dbReference>
<gene>
    <name evidence="2" type="ORF">KIL84_004420</name>
</gene>
<proteinExistence type="predicted"/>
<sequence length="100" mass="10162">MFWVPRAAGREVNHCGAGGRTEEDPAGDSYPVPGSAASLGWGGQDFPFPCMAYGLAHTHPQISPPAARSSANSSLPPTSYTHCSSAAGGGIIVQEAAPPI</sequence>
<keyword evidence="3" id="KW-1185">Reference proteome</keyword>
<evidence type="ECO:0000256" key="1">
    <source>
        <dbReference type="SAM" id="MobiDB-lite"/>
    </source>
</evidence>
<evidence type="ECO:0000313" key="2">
    <source>
        <dbReference type="EMBL" id="KAH1182928.1"/>
    </source>
</evidence>
<organism evidence="2 3">
    <name type="scientific">Mauremys mutica</name>
    <name type="common">yellowpond turtle</name>
    <dbReference type="NCBI Taxonomy" id="74926"/>
    <lineage>
        <taxon>Eukaryota</taxon>
        <taxon>Metazoa</taxon>
        <taxon>Chordata</taxon>
        <taxon>Craniata</taxon>
        <taxon>Vertebrata</taxon>
        <taxon>Euteleostomi</taxon>
        <taxon>Archelosauria</taxon>
        <taxon>Testudinata</taxon>
        <taxon>Testudines</taxon>
        <taxon>Cryptodira</taxon>
        <taxon>Durocryptodira</taxon>
        <taxon>Testudinoidea</taxon>
        <taxon>Geoemydidae</taxon>
        <taxon>Geoemydinae</taxon>
        <taxon>Mauremys</taxon>
    </lineage>
</organism>
<evidence type="ECO:0000313" key="3">
    <source>
        <dbReference type="Proteomes" id="UP000827986"/>
    </source>
</evidence>
<accession>A0A9D3XN06</accession>
<feature type="non-terminal residue" evidence="2">
    <location>
        <position position="100"/>
    </location>
</feature>
<comment type="caution">
    <text evidence="2">The sequence shown here is derived from an EMBL/GenBank/DDBJ whole genome shotgun (WGS) entry which is preliminary data.</text>
</comment>
<feature type="region of interest" description="Disordered" evidence="1">
    <location>
        <begin position="61"/>
        <end position="85"/>
    </location>
</feature>